<gene>
    <name evidence="2" type="ORF">MYCIT1_LOCUS25697</name>
    <name evidence="1" type="ORF">MYCIT1_LOCUS3873</name>
</gene>
<organism evidence="1 3">
    <name type="scientific">Mycena citricolor</name>
    <dbReference type="NCBI Taxonomy" id="2018698"/>
    <lineage>
        <taxon>Eukaryota</taxon>
        <taxon>Fungi</taxon>
        <taxon>Dikarya</taxon>
        <taxon>Basidiomycota</taxon>
        <taxon>Agaricomycotina</taxon>
        <taxon>Agaricomycetes</taxon>
        <taxon>Agaricomycetidae</taxon>
        <taxon>Agaricales</taxon>
        <taxon>Marasmiineae</taxon>
        <taxon>Mycenaceae</taxon>
        <taxon>Mycena</taxon>
    </lineage>
</organism>
<feature type="non-terminal residue" evidence="1">
    <location>
        <position position="68"/>
    </location>
</feature>
<dbReference type="EMBL" id="CAVNYO010000046">
    <property type="protein sequence ID" value="CAK5264032.1"/>
    <property type="molecule type" value="Genomic_DNA"/>
</dbReference>
<dbReference type="Proteomes" id="UP001295794">
    <property type="component" value="Unassembled WGS sequence"/>
</dbReference>
<keyword evidence="3" id="KW-1185">Reference proteome</keyword>
<evidence type="ECO:0000313" key="1">
    <source>
        <dbReference type="EMBL" id="CAK5264032.1"/>
    </source>
</evidence>
<proteinExistence type="predicted"/>
<name>A0AAD2GXJ6_9AGAR</name>
<dbReference type="AlphaFoldDB" id="A0AAD2GXJ6"/>
<comment type="caution">
    <text evidence="1">The sequence shown here is derived from an EMBL/GenBank/DDBJ whole genome shotgun (WGS) entry which is preliminary data.</text>
</comment>
<protein>
    <submittedName>
        <fullName evidence="1">Uncharacterized protein</fullName>
    </submittedName>
</protein>
<accession>A0AAD2GXJ6</accession>
<reference evidence="1" key="1">
    <citation type="submission" date="2023-11" db="EMBL/GenBank/DDBJ databases">
        <authorList>
            <person name="De Vega J J."/>
            <person name="De Vega J J."/>
        </authorList>
    </citation>
    <scope>NUCLEOTIDE SEQUENCE</scope>
</reference>
<evidence type="ECO:0000313" key="3">
    <source>
        <dbReference type="Proteomes" id="UP001295794"/>
    </source>
</evidence>
<evidence type="ECO:0000313" key="2">
    <source>
        <dbReference type="EMBL" id="CAK5276971.1"/>
    </source>
</evidence>
<sequence length="68" mass="7813">MSILNVRASQGLRPCCGSFAETMSKKLTRNILLAHSMYFATEHCIVHYRSEKFKNRSSDSRCFDLVLL</sequence>
<dbReference type="EMBL" id="CAVNYO010000417">
    <property type="protein sequence ID" value="CAK5276971.1"/>
    <property type="molecule type" value="Genomic_DNA"/>
</dbReference>